<keyword evidence="3" id="KW-1185">Reference proteome</keyword>
<sequence>MQDSPMVVVLAPCLDATLCSGTPPTKRLSAGPQTWKLALHRAKNGRAKGQSAVGQDPEGWYGLPRRDAKPRVLRLFQGHWRWQLVAGHSAERIDSDSKRNWDSTAQRRLCSSQVAVRS</sequence>
<dbReference type="AlphaFoldDB" id="A0A8H3WRY1"/>
<dbReference type="Proteomes" id="UP000434172">
    <property type="component" value="Unassembled WGS sequence"/>
</dbReference>
<protein>
    <submittedName>
        <fullName evidence="2">Uncharacterized protein</fullName>
    </submittedName>
</protein>
<feature type="region of interest" description="Disordered" evidence="1">
    <location>
        <begin position="43"/>
        <end position="63"/>
    </location>
</feature>
<evidence type="ECO:0000256" key="1">
    <source>
        <dbReference type="SAM" id="MobiDB-lite"/>
    </source>
</evidence>
<evidence type="ECO:0000313" key="3">
    <source>
        <dbReference type="Proteomes" id="UP000434172"/>
    </source>
</evidence>
<accession>A0A8H3WRY1</accession>
<gene>
    <name evidence="2" type="ORF">GQ607_000985</name>
</gene>
<comment type="caution">
    <text evidence="2">The sequence shown here is derived from an EMBL/GenBank/DDBJ whole genome shotgun (WGS) entry which is preliminary data.</text>
</comment>
<reference evidence="2 3" key="1">
    <citation type="submission" date="2019-12" db="EMBL/GenBank/DDBJ databases">
        <title>A genome sequence resource for the geographically widespread anthracnose pathogen Colletotrichum asianum.</title>
        <authorList>
            <person name="Meng Y."/>
        </authorList>
    </citation>
    <scope>NUCLEOTIDE SEQUENCE [LARGE SCALE GENOMIC DNA]</scope>
    <source>
        <strain evidence="2 3">ICMP 18580</strain>
    </source>
</reference>
<name>A0A8H3WRY1_9PEZI</name>
<organism evidence="2 3">
    <name type="scientific">Colletotrichum asianum</name>
    <dbReference type="NCBI Taxonomy" id="702518"/>
    <lineage>
        <taxon>Eukaryota</taxon>
        <taxon>Fungi</taxon>
        <taxon>Dikarya</taxon>
        <taxon>Ascomycota</taxon>
        <taxon>Pezizomycotina</taxon>
        <taxon>Sordariomycetes</taxon>
        <taxon>Hypocreomycetidae</taxon>
        <taxon>Glomerellales</taxon>
        <taxon>Glomerellaceae</taxon>
        <taxon>Colletotrichum</taxon>
        <taxon>Colletotrichum gloeosporioides species complex</taxon>
    </lineage>
</organism>
<proteinExistence type="predicted"/>
<dbReference type="EMBL" id="WOWK01000002">
    <property type="protein sequence ID" value="KAF0331865.1"/>
    <property type="molecule type" value="Genomic_DNA"/>
</dbReference>
<evidence type="ECO:0000313" key="2">
    <source>
        <dbReference type="EMBL" id="KAF0331865.1"/>
    </source>
</evidence>